<evidence type="ECO:0000259" key="2">
    <source>
        <dbReference type="PROSITE" id="PS50110"/>
    </source>
</evidence>
<keyword evidence="1" id="KW-0597">Phosphoprotein</keyword>
<gene>
    <name evidence="3" type="ORF">GbCGDNIH3_1134</name>
</gene>
<accession>A0AAN0RDK2</accession>
<organism evidence="3 4">
    <name type="scientific">Granulibacter bethesdensis</name>
    <dbReference type="NCBI Taxonomy" id="364410"/>
    <lineage>
        <taxon>Bacteria</taxon>
        <taxon>Pseudomonadati</taxon>
        <taxon>Pseudomonadota</taxon>
        <taxon>Alphaproteobacteria</taxon>
        <taxon>Acetobacterales</taxon>
        <taxon>Acetobacteraceae</taxon>
        <taxon>Granulibacter</taxon>
    </lineage>
</organism>
<name>A0AAN0RDK2_9PROT</name>
<proteinExistence type="predicted"/>
<dbReference type="SUPFAM" id="SSF52172">
    <property type="entry name" value="CheY-like"/>
    <property type="match status" value="1"/>
</dbReference>
<dbReference type="InterPro" id="IPR011006">
    <property type="entry name" value="CheY-like_superfamily"/>
</dbReference>
<feature type="domain" description="Response regulatory" evidence="2">
    <location>
        <begin position="4"/>
        <end position="118"/>
    </location>
</feature>
<dbReference type="Proteomes" id="UP000019438">
    <property type="component" value="Chromosome"/>
</dbReference>
<sequence>MAKLVLLAEDEMFIALDLQITLEEAGCTVIGPLATLDETLSALDDLKDTKLTAALLDVRLADRDIFPAADRLHQAGVPLLFHSAHADEHILHQRYPEAAIFPKPCTLDELYQVIRRIVE</sequence>
<dbReference type="GeneID" id="69745403"/>
<dbReference type="PROSITE" id="PS50110">
    <property type="entry name" value="RESPONSE_REGULATORY"/>
    <property type="match status" value="1"/>
</dbReference>
<dbReference type="KEGG" id="gbh:GbCGDNIH2_1134"/>
<feature type="modified residue" description="4-aspartylphosphate" evidence="1">
    <location>
        <position position="57"/>
    </location>
</feature>
<dbReference type="Gene3D" id="3.40.50.2300">
    <property type="match status" value="1"/>
</dbReference>
<evidence type="ECO:0000313" key="4">
    <source>
        <dbReference type="Proteomes" id="UP000019438"/>
    </source>
</evidence>
<reference evidence="4" key="1">
    <citation type="submission" date="2012-06" db="EMBL/GenBank/DDBJ databases">
        <title>Genome analysis of multiple Granulibacter bethesdensis isolates demonstrates substantial genome diversity.</title>
        <authorList>
            <person name="Greenberg D.E."/>
            <person name="Porcella S.F."/>
            <person name="Zarember K."/>
            <person name="Zelazny A.M."/>
            <person name="Bruno D."/>
            <person name="Martens C."/>
            <person name="Barbian K.D."/>
            <person name="Jaske E."/>
            <person name="Holland S.M."/>
        </authorList>
    </citation>
    <scope>NUCLEOTIDE SEQUENCE [LARGE SCALE GENOMIC DNA]</scope>
    <source>
        <strain evidence="4">CGDNIH3</strain>
    </source>
</reference>
<evidence type="ECO:0000313" key="3">
    <source>
        <dbReference type="EMBL" id="AHJ62961.1"/>
    </source>
</evidence>
<dbReference type="InterPro" id="IPR001789">
    <property type="entry name" value="Sig_transdc_resp-reg_receiver"/>
</dbReference>
<dbReference type="AlphaFoldDB" id="A0AAN0RDK2"/>
<dbReference type="EMBL" id="CP003181">
    <property type="protein sequence ID" value="AHJ62961.1"/>
    <property type="molecule type" value="Genomic_DNA"/>
</dbReference>
<evidence type="ECO:0000256" key="1">
    <source>
        <dbReference type="PROSITE-ProRule" id="PRU00169"/>
    </source>
</evidence>
<dbReference type="GO" id="GO:0000160">
    <property type="term" value="P:phosphorelay signal transduction system"/>
    <property type="evidence" value="ECO:0007669"/>
    <property type="project" value="InterPro"/>
</dbReference>
<dbReference type="RefSeq" id="WP_011631841.1">
    <property type="nucleotide sequence ID" value="NZ_CP003181.2"/>
</dbReference>
<dbReference type="KEGG" id="gbc:GbCGDNIH3_1134"/>
<protein>
    <submittedName>
        <fullName evidence="3">Response regulator receiver domain</fullName>
    </submittedName>
</protein>